<keyword evidence="2" id="KW-1185">Reference proteome</keyword>
<comment type="caution">
    <text evidence="1">The sequence shown here is derived from an EMBL/GenBank/DDBJ whole genome shotgun (WGS) entry which is preliminary data.</text>
</comment>
<dbReference type="Proteomes" id="UP001221757">
    <property type="component" value="Unassembled WGS sequence"/>
</dbReference>
<dbReference type="AlphaFoldDB" id="A0AAD7CR24"/>
<dbReference type="EMBL" id="JARKIE010000283">
    <property type="protein sequence ID" value="KAJ7658051.1"/>
    <property type="molecule type" value="Genomic_DNA"/>
</dbReference>
<evidence type="ECO:0000313" key="1">
    <source>
        <dbReference type="EMBL" id="KAJ7658051.1"/>
    </source>
</evidence>
<sequence length="103" mass="11559">MVACLRIRAELYTVKCLHSDEPFNPIGQNAGGFAPGVLLIAQELFRLSGLAYQWEQWQDNIQVLRGRKNYTTSLLPKNGDTGPSSRNMDNLGAQKKFTAEEFL</sequence>
<protein>
    <submittedName>
        <fullName evidence="1">Uncharacterized protein</fullName>
    </submittedName>
</protein>
<accession>A0AAD7CR24</accession>
<organism evidence="1 2">
    <name type="scientific">Mycena rosella</name>
    <name type="common">Pink bonnet</name>
    <name type="synonym">Agaricus rosellus</name>
    <dbReference type="NCBI Taxonomy" id="1033263"/>
    <lineage>
        <taxon>Eukaryota</taxon>
        <taxon>Fungi</taxon>
        <taxon>Dikarya</taxon>
        <taxon>Basidiomycota</taxon>
        <taxon>Agaricomycotina</taxon>
        <taxon>Agaricomycetes</taxon>
        <taxon>Agaricomycetidae</taxon>
        <taxon>Agaricales</taxon>
        <taxon>Marasmiineae</taxon>
        <taxon>Mycenaceae</taxon>
        <taxon>Mycena</taxon>
    </lineage>
</organism>
<gene>
    <name evidence="1" type="ORF">B0H17DRAFT_1145687</name>
</gene>
<proteinExistence type="predicted"/>
<reference evidence="1" key="1">
    <citation type="submission" date="2023-03" db="EMBL/GenBank/DDBJ databases">
        <title>Massive genome expansion in bonnet fungi (Mycena s.s.) driven by repeated elements and novel gene families across ecological guilds.</title>
        <authorList>
            <consortium name="Lawrence Berkeley National Laboratory"/>
            <person name="Harder C.B."/>
            <person name="Miyauchi S."/>
            <person name="Viragh M."/>
            <person name="Kuo A."/>
            <person name="Thoen E."/>
            <person name="Andreopoulos B."/>
            <person name="Lu D."/>
            <person name="Skrede I."/>
            <person name="Drula E."/>
            <person name="Henrissat B."/>
            <person name="Morin E."/>
            <person name="Kohler A."/>
            <person name="Barry K."/>
            <person name="LaButti K."/>
            <person name="Morin E."/>
            <person name="Salamov A."/>
            <person name="Lipzen A."/>
            <person name="Mereny Z."/>
            <person name="Hegedus B."/>
            <person name="Baldrian P."/>
            <person name="Stursova M."/>
            <person name="Weitz H."/>
            <person name="Taylor A."/>
            <person name="Grigoriev I.V."/>
            <person name="Nagy L.G."/>
            <person name="Martin F."/>
            <person name="Kauserud H."/>
        </authorList>
    </citation>
    <scope>NUCLEOTIDE SEQUENCE</scope>
    <source>
        <strain evidence="1">CBHHK067</strain>
    </source>
</reference>
<name>A0AAD7CR24_MYCRO</name>
<evidence type="ECO:0000313" key="2">
    <source>
        <dbReference type="Proteomes" id="UP001221757"/>
    </source>
</evidence>